<name>A0A857MGC9_9ACTN</name>
<accession>A0A857MGC9</accession>
<dbReference type="RefSeq" id="WP_005185569.1">
    <property type="nucleotide sequence ID" value="NZ_CP045804.1"/>
</dbReference>
<proteinExistence type="predicted"/>
<dbReference type="EMBL" id="CP045810">
    <property type="protein sequence ID" value="QHN40762.1"/>
    <property type="molecule type" value="Genomic_DNA"/>
</dbReference>
<gene>
    <name evidence="1" type="ORF">GII30_17840</name>
</gene>
<organism evidence="1">
    <name type="scientific">Gordonia amarae</name>
    <dbReference type="NCBI Taxonomy" id="36821"/>
    <lineage>
        <taxon>Bacteria</taxon>
        <taxon>Bacillati</taxon>
        <taxon>Actinomycetota</taxon>
        <taxon>Actinomycetes</taxon>
        <taxon>Mycobacteriales</taxon>
        <taxon>Gordoniaceae</taxon>
        <taxon>Gordonia</taxon>
    </lineage>
</organism>
<dbReference type="AlphaFoldDB" id="A0A857MGC9"/>
<sequence length="658" mass="71142">MFAFDERVDTALSGDLWIDLLPWLNEYESSKAAQLEKLVTDVLDWWISDSPRATRSDTELDALVDNLGRLIVRNHRRVPFGDLAPHLKRSTPLGALHLPARAETVVRRLANRDFVDALLDADAETLLELKGTSTDTVQQIAAGVVGAAILVEPDVGVSDDADGDDSAVTQLVDDLRVLSRWRMLRGAPDRPLIEAHVEDNSPEDVHEAVSRIGALNANDFRGVARENPVDEIDNLVEQLDEREEIVLRRHLMADPPVSIGQLSSLLHVSKSRAGTIVAELKDQLTAACVFGTAAGGLIAGIRAEIDPAAPLDALLDRFPVLAEQVPSLDVPLWLALDRIDDYFEVIDGWAVAPDLATSKAATIDTLREFESVNGVIPLDRVASALNFDAAHTESWMARCAIPLAAGHALLMAATLGDHAVGAIEAVGHAVSVEDLIDVIGFAGARMKLVRALRNDGRVSEDDRGLWNLTSADGSGSAPSEADRQMRPVKRLYRVDDAWCFRITVTPDHLRGSGLILPIAVANAFGCRQGTIREFASPLGTQVLRWTGKSPTFGTVRRFLADLDCQVGDDVFLTVSDTTGFDVRAVVKPPTDEPIRVAAALIGYPWPDAIPGPELLGVLATAAGLAPDAKPRRILRVFQAIDEPVADVLEAAWVRTARG</sequence>
<protein>
    <submittedName>
        <fullName evidence="1">Uncharacterized protein</fullName>
    </submittedName>
</protein>
<evidence type="ECO:0000313" key="1">
    <source>
        <dbReference type="EMBL" id="QHN40762.1"/>
    </source>
</evidence>
<reference evidence="1" key="1">
    <citation type="journal article" date="2021" name="Nat. Microbiol.">
        <title>Cocultivation of an ultrasmall environmental parasitic bacterium with lytic ability against bacteria associated with wastewater foams.</title>
        <authorList>
            <person name="Batinovic S."/>
            <person name="Rose J.J.A."/>
            <person name="Ratcliffe J."/>
            <person name="Seviour R.J."/>
            <person name="Petrovski S."/>
        </authorList>
    </citation>
    <scope>NUCLEOTIDE SEQUENCE</scope>
    <source>
        <strain evidence="1">CON44</strain>
    </source>
</reference>